<reference evidence="1" key="1">
    <citation type="journal article" date="2021" name="Proc. Natl. Acad. Sci. U.S.A.">
        <title>A Catalog of Tens of Thousands of Viruses from Human Metagenomes Reveals Hidden Associations with Chronic Diseases.</title>
        <authorList>
            <person name="Tisza M.J."/>
            <person name="Buck C.B."/>
        </authorList>
    </citation>
    <scope>NUCLEOTIDE SEQUENCE</scope>
    <source>
        <strain evidence="1">Ct86u1</strain>
    </source>
</reference>
<protein>
    <submittedName>
        <fullName evidence="1">Uncharacterized protein</fullName>
    </submittedName>
</protein>
<name>A0A8S5T6B5_9CAUD</name>
<evidence type="ECO:0000313" key="1">
    <source>
        <dbReference type="EMBL" id="DAF58656.1"/>
    </source>
</evidence>
<proteinExistence type="predicted"/>
<organism evidence="1">
    <name type="scientific">Siphoviridae sp. ct86u1</name>
    <dbReference type="NCBI Taxonomy" id="2827789"/>
    <lineage>
        <taxon>Viruses</taxon>
        <taxon>Duplodnaviria</taxon>
        <taxon>Heunggongvirae</taxon>
        <taxon>Uroviricota</taxon>
        <taxon>Caudoviricetes</taxon>
    </lineage>
</organism>
<dbReference type="EMBL" id="BK032758">
    <property type="protein sequence ID" value="DAF58656.1"/>
    <property type="molecule type" value="Genomic_DNA"/>
</dbReference>
<sequence>MPTTDWHWMQAGTKRCWPWSWPSCPTRDTTSL</sequence>
<accession>A0A8S5T6B5</accession>